<sequence length="250" mass="27503">MQTPEDARLFRRFTELADRAAVSGKVVCSDFLNLHEQSLLSALPRSAVFTLFGGFDGAERQIACFGASDTTQARTAACLSLLEVAPVNPKFADELTHRDFLGGVMHLGLRREMLGDILVHENRAYIFCKPQAAQVLENELTRVRRTSVRVTKAAALPDGAVLTLEPRETVIASERLDALVAAVFHLSRADAQKLIAAERVFVDSAAVLRPDFQPAPGQRISVRGGGRFRYDGVLRETKKGKLRAQVQLYV</sequence>
<dbReference type="InterPro" id="IPR036986">
    <property type="entry name" value="S4_RNA-bd_sf"/>
</dbReference>
<evidence type="ECO:0000259" key="2">
    <source>
        <dbReference type="SMART" id="SM00363"/>
    </source>
</evidence>
<dbReference type="CDD" id="cd00165">
    <property type="entry name" value="S4"/>
    <property type="match status" value="1"/>
</dbReference>
<dbReference type="Gene3D" id="3.30.1370.160">
    <property type="match status" value="1"/>
</dbReference>
<organism evidence="3 4">
    <name type="scientific">Candidatus Fimenecus excrementigallinarum</name>
    <dbReference type="NCBI Taxonomy" id="2840816"/>
    <lineage>
        <taxon>Bacteria</taxon>
        <taxon>Bacillati</taxon>
        <taxon>Bacillota</taxon>
        <taxon>Clostridia</taxon>
        <taxon>Candidatus Fimenecus</taxon>
    </lineage>
</organism>
<dbReference type="EMBL" id="DVMW01000030">
    <property type="protein sequence ID" value="HIU35917.1"/>
    <property type="molecule type" value="Genomic_DNA"/>
</dbReference>
<dbReference type="InterPro" id="IPR012677">
    <property type="entry name" value="Nucleotide-bd_a/b_plait_sf"/>
</dbReference>
<dbReference type="GO" id="GO:0003723">
    <property type="term" value="F:RNA binding"/>
    <property type="evidence" value="ECO:0007669"/>
    <property type="project" value="UniProtKB-KW"/>
</dbReference>
<keyword evidence="1" id="KW-0694">RNA-binding</keyword>
<dbReference type="Proteomes" id="UP000824071">
    <property type="component" value="Unassembled WGS sequence"/>
</dbReference>
<comment type="caution">
    <text evidence="3">The sequence shown here is derived from an EMBL/GenBank/DDBJ whole genome shotgun (WGS) entry which is preliminary data.</text>
</comment>
<gene>
    <name evidence="3" type="ORF">IAC53_04825</name>
</gene>
<evidence type="ECO:0000256" key="1">
    <source>
        <dbReference type="PROSITE-ProRule" id="PRU00182"/>
    </source>
</evidence>
<reference evidence="3" key="2">
    <citation type="journal article" date="2021" name="PeerJ">
        <title>Extensive microbial diversity within the chicken gut microbiome revealed by metagenomics and culture.</title>
        <authorList>
            <person name="Gilroy R."/>
            <person name="Ravi A."/>
            <person name="Getino M."/>
            <person name="Pursley I."/>
            <person name="Horton D.L."/>
            <person name="Alikhan N.F."/>
            <person name="Baker D."/>
            <person name="Gharbi K."/>
            <person name="Hall N."/>
            <person name="Watson M."/>
            <person name="Adriaenssens E.M."/>
            <person name="Foster-Nyarko E."/>
            <person name="Jarju S."/>
            <person name="Secka A."/>
            <person name="Antonio M."/>
            <person name="Oren A."/>
            <person name="Chaudhuri R.R."/>
            <person name="La Ragione R."/>
            <person name="Hildebrand F."/>
            <person name="Pallen M.J."/>
        </authorList>
    </citation>
    <scope>NUCLEOTIDE SEQUENCE</scope>
    <source>
        <strain evidence="3">ChiGjej1B1-19959</strain>
    </source>
</reference>
<dbReference type="Pfam" id="PF17774">
    <property type="entry name" value="YlmH_RBD"/>
    <property type="match status" value="1"/>
</dbReference>
<dbReference type="SMART" id="SM00363">
    <property type="entry name" value="S4"/>
    <property type="match status" value="1"/>
</dbReference>
<dbReference type="Gene3D" id="3.30.70.330">
    <property type="match status" value="1"/>
</dbReference>
<accession>A0A9D1IH18</accession>
<dbReference type="InterPro" id="IPR002942">
    <property type="entry name" value="S4_RNA-bd"/>
</dbReference>
<reference evidence="3" key="1">
    <citation type="submission" date="2020-10" db="EMBL/GenBank/DDBJ databases">
        <authorList>
            <person name="Gilroy R."/>
        </authorList>
    </citation>
    <scope>NUCLEOTIDE SEQUENCE</scope>
    <source>
        <strain evidence="3">ChiGjej1B1-19959</strain>
    </source>
</reference>
<evidence type="ECO:0000313" key="3">
    <source>
        <dbReference type="EMBL" id="HIU35917.1"/>
    </source>
</evidence>
<dbReference type="PROSITE" id="PS50889">
    <property type="entry name" value="S4"/>
    <property type="match status" value="1"/>
</dbReference>
<dbReference type="AlphaFoldDB" id="A0A9D1IH18"/>
<name>A0A9D1IH18_9FIRM</name>
<dbReference type="Gene3D" id="3.10.290.10">
    <property type="entry name" value="RNA-binding S4 domain"/>
    <property type="match status" value="1"/>
</dbReference>
<evidence type="ECO:0000313" key="4">
    <source>
        <dbReference type="Proteomes" id="UP000824071"/>
    </source>
</evidence>
<dbReference type="InterPro" id="IPR040591">
    <property type="entry name" value="RqcP2_RBD"/>
</dbReference>
<proteinExistence type="predicted"/>
<dbReference type="SUPFAM" id="SSF55174">
    <property type="entry name" value="Alpha-L RNA-binding motif"/>
    <property type="match status" value="1"/>
</dbReference>
<feature type="domain" description="RNA-binding S4" evidence="2">
    <location>
        <begin position="174"/>
        <end position="243"/>
    </location>
</feature>
<protein>
    <recommendedName>
        <fullName evidence="2">RNA-binding S4 domain-containing protein</fullName>
    </recommendedName>
</protein>